<dbReference type="AlphaFoldDB" id="A0A7L5BCN8"/>
<evidence type="ECO:0000313" key="1">
    <source>
        <dbReference type="EMBL" id="QIB36592.1"/>
    </source>
</evidence>
<protein>
    <submittedName>
        <fullName evidence="1">Uncharacterized protein</fullName>
    </submittedName>
</protein>
<accession>A0A7L5BCN8</accession>
<dbReference type="KEGG" id="roy:G3A56_00055"/>
<dbReference type="RefSeq" id="WP_164055991.1">
    <property type="nucleotide sequence ID" value="NZ_CP048632.1"/>
</dbReference>
<keyword evidence="3" id="KW-1185">Reference proteome</keyword>
<name>A0A7L5BCN8_9HYPH</name>
<dbReference type="EMBL" id="CP048632">
    <property type="protein sequence ID" value="QIB36592.1"/>
    <property type="molecule type" value="Genomic_DNA"/>
</dbReference>
<dbReference type="Proteomes" id="UP000464865">
    <property type="component" value="Chromosome M15-11"/>
</dbReference>
<sequence length="104" mass="10671">MALSGVHFEWRQQLKGSANGAPVLGLLQSAETLATEGTTTTQAPASDNASSPLCNVIASADCWVTFGATPADPSSTTAARSFVAASTPTPFFVNAKDKARWVAA</sequence>
<dbReference type="EMBL" id="CP048632">
    <property type="protein sequence ID" value="QIB36958.1"/>
    <property type="molecule type" value="Genomic_DNA"/>
</dbReference>
<evidence type="ECO:0000313" key="3">
    <source>
        <dbReference type="Proteomes" id="UP000464865"/>
    </source>
</evidence>
<dbReference type="KEGG" id="roy:G3A56_02255"/>
<evidence type="ECO:0000313" key="2">
    <source>
        <dbReference type="EMBL" id="QIB36958.1"/>
    </source>
</evidence>
<organism evidence="1 3">
    <name type="scientific">Rhizobium oryzihabitans</name>
    <dbReference type="NCBI Taxonomy" id="2267833"/>
    <lineage>
        <taxon>Bacteria</taxon>
        <taxon>Pseudomonadati</taxon>
        <taxon>Pseudomonadota</taxon>
        <taxon>Alphaproteobacteria</taxon>
        <taxon>Hyphomicrobiales</taxon>
        <taxon>Rhizobiaceae</taxon>
        <taxon>Rhizobium/Agrobacterium group</taxon>
        <taxon>Rhizobium</taxon>
    </lineage>
</organism>
<proteinExistence type="predicted"/>
<gene>
    <name evidence="1" type="ORF">G3A56_00055</name>
    <name evidence="2" type="ORF">G3A56_02255</name>
</gene>
<reference evidence="1 3" key="1">
    <citation type="submission" date="2020-02" db="EMBL/GenBank/DDBJ databases">
        <title>Plant-Promoting Endophytic Bacterium Rhizobium oryzihabitans sp. nov., Isolated from the Root of Rice.</title>
        <authorList>
            <person name="zhao J."/>
            <person name="Zhang G."/>
        </authorList>
    </citation>
    <scope>NUCLEOTIDE SEQUENCE [LARGE SCALE GENOMIC DNA]</scope>
    <source>
        <strain evidence="1 3">M15</strain>
    </source>
</reference>